<evidence type="ECO:0000256" key="1">
    <source>
        <dbReference type="SAM" id="Phobius"/>
    </source>
</evidence>
<dbReference type="SUPFAM" id="SSF52200">
    <property type="entry name" value="Toll/Interleukin receptor TIR domain"/>
    <property type="match status" value="3"/>
</dbReference>
<keyword evidence="1" id="KW-1133">Transmembrane helix</keyword>
<dbReference type="GO" id="GO:0007165">
    <property type="term" value="P:signal transduction"/>
    <property type="evidence" value="ECO:0007669"/>
    <property type="project" value="InterPro"/>
</dbReference>
<dbReference type="RefSeq" id="WP_193916785.1">
    <property type="nucleotide sequence ID" value="NZ_JADEXS020000001.1"/>
</dbReference>
<keyword evidence="4" id="KW-1185">Reference proteome</keyword>
<dbReference type="Proteomes" id="UP000622533">
    <property type="component" value="Unassembled WGS sequence"/>
</dbReference>
<dbReference type="EMBL" id="JADEXS010000144">
    <property type="protein sequence ID" value="MBE9023256.1"/>
    <property type="molecule type" value="Genomic_DNA"/>
</dbReference>
<sequence length="1047" mass="121239">MNGFQDAFISYGRADSKTFAFYLHNRLIQQNLRVWFDQRDIPLGVDFQNQIDEGIEKSDNFLFIISPHSINSPYCRKEIEMAVRCNKRIIPLLHVEEISQETWQQRHPTLTYNDWETYKAQGLHSCFPNMHPAINKINWVLFREGIDDFETSFAGLLKILVRHRVYVHQHTYFLVKALEWERHQKQSLYLLIGEERAKAQTWLKHRFKDEQPPCEPTNLHCTFICEGIKNANNLMTNVFFCYAERDKALMEKIAQTLMRESFTIWMNKTDIHSGAALQETTNWGIEEADNVLYIMSSASLQSGYCQQQLTYALFHHKRVIPLLVASPDLERIPADMLVLQFIDFTGYEDELKYREDIAKLIKVLHQDAVYHEQHKMLLAKALKWERQRHNPTLLLRGNNLRHAETWLKVAKQRSQYLPTSRQEQFIAQSLKQPPEASLDIHICYSAIDSDFARKLNDALQTQGKTTWFDQESIAFGDEFQQEIYQGIENSHNFLFVISPSSINSPDCNTQVQYAMNLNKRMVSVLYREVSRIGDLHPAVASAQLIDFRKHRGEFFTNFGELIRTIDTDIEHVRAHTRVLIKAMEWDREKRDDSFLLRGKDLVTSEQWLEQSVNKQPRATDIQIQYITASRAFLLRKVKPQTVLWTSVTVTVLLFIARFLGLTQVLELRAYDHLMQLRPSEAQDKRFLMIDVDQDSIQKLNENPRYKAGSGTIPDAALDDLLKILNQYQPKVIGLDFIRDFPAQPDLAARLKQTQNLIVVCKKSYIDESGKESKGIKAPLEVPLEQVGFGDFVDDKNAGYILRRHYLMQTVDPESCNTREAFSLVIARRYLEGQNQPYTSPVENGDYVRDMQFGKTAIPQLLGNGGGYQNIDNMLRGYQTMLNYRVRHGDPDQFAQRVSIEEVLNNQVSPQDIQDRIVFIGLTDRHARKSDYWNTPYGDIPGVTLQGQMVSQILSAVLDGRLLIWWWPVWGETLWIFGWSLVGGVVLWQFQRRRSLIGVGVSSFVGLYGICYLALVYQGCWIPLVPPAIALVVTGIGVSYLTYRLRKL</sequence>
<feature type="domain" description="TIR" evidence="2">
    <location>
        <begin position="234"/>
        <end position="365"/>
    </location>
</feature>
<dbReference type="Gene3D" id="3.40.50.10140">
    <property type="entry name" value="Toll/interleukin-1 receptor homology (TIR) domain"/>
    <property type="match status" value="3"/>
</dbReference>
<dbReference type="PANTHER" id="PTHR47508:SF3">
    <property type="entry name" value="TIR DOMAIN-CONTAINING PROTEIN"/>
    <property type="match status" value="1"/>
</dbReference>
<reference evidence="3" key="1">
    <citation type="submission" date="2020-10" db="EMBL/GenBank/DDBJ databases">
        <authorList>
            <person name="Castelo-Branco R."/>
            <person name="Eusebio N."/>
            <person name="Adriana R."/>
            <person name="Vieira A."/>
            <person name="Brugerolle De Fraissinette N."/>
            <person name="Rezende De Castro R."/>
            <person name="Schneider M.P."/>
            <person name="Vasconcelos V."/>
            <person name="Leao P.N."/>
        </authorList>
    </citation>
    <scope>NUCLEOTIDE SEQUENCE</scope>
    <source>
        <strain evidence="3">LEGE 12446</strain>
    </source>
</reference>
<name>A0A8J6ZQD3_DESMC</name>
<dbReference type="InterPro" id="IPR035897">
    <property type="entry name" value="Toll_tir_struct_dom_sf"/>
</dbReference>
<organism evidence="3 4">
    <name type="scientific">Desmonostoc muscorum LEGE 12446</name>
    <dbReference type="NCBI Taxonomy" id="1828758"/>
    <lineage>
        <taxon>Bacteria</taxon>
        <taxon>Bacillati</taxon>
        <taxon>Cyanobacteriota</taxon>
        <taxon>Cyanophyceae</taxon>
        <taxon>Nostocales</taxon>
        <taxon>Nostocaceae</taxon>
        <taxon>Desmonostoc</taxon>
    </lineage>
</organism>
<keyword evidence="1" id="KW-0812">Transmembrane</keyword>
<feature type="transmembrane region" description="Helical" evidence="1">
    <location>
        <begin position="1020"/>
        <end position="1042"/>
    </location>
</feature>
<gene>
    <name evidence="3" type="ORF">IQ276_12710</name>
</gene>
<evidence type="ECO:0000313" key="3">
    <source>
        <dbReference type="EMBL" id="MBE9023256.1"/>
    </source>
</evidence>
<feature type="transmembrane region" description="Helical" evidence="1">
    <location>
        <begin position="972"/>
        <end position="989"/>
    </location>
</feature>
<feature type="transmembrane region" description="Helical" evidence="1">
    <location>
        <begin position="996"/>
        <end position="1014"/>
    </location>
</feature>
<keyword evidence="1" id="KW-0472">Membrane</keyword>
<feature type="domain" description="TIR" evidence="2">
    <location>
        <begin position="436"/>
        <end position="554"/>
    </location>
</feature>
<accession>A0A8J6ZQD3</accession>
<feature type="domain" description="TIR" evidence="2">
    <location>
        <begin position="3"/>
        <end position="122"/>
    </location>
</feature>
<dbReference type="PROSITE" id="PS50104">
    <property type="entry name" value="TIR"/>
    <property type="match status" value="3"/>
</dbReference>
<dbReference type="SMART" id="SM00255">
    <property type="entry name" value="TIR"/>
    <property type="match status" value="2"/>
</dbReference>
<dbReference type="SMART" id="SM01080">
    <property type="entry name" value="CHASE2"/>
    <property type="match status" value="1"/>
</dbReference>
<protein>
    <submittedName>
        <fullName evidence="3">TIR domain-containing protein</fullName>
    </submittedName>
</protein>
<dbReference type="InterPro" id="IPR000157">
    <property type="entry name" value="TIR_dom"/>
</dbReference>
<dbReference type="AlphaFoldDB" id="A0A8J6ZQD3"/>
<dbReference type="Pfam" id="PF13676">
    <property type="entry name" value="TIR_2"/>
    <property type="match status" value="3"/>
</dbReference>
<evidence type="ECO:0000259" key="2">
    <source>
        <dbReference type="PROSITE" id="PS50104"/>
    </source>
</evidence>
<dbReference type="PANTHER" id="PTHR47508">
    <property type="entry name" value="SAM DOMAIN-CONTAINING PROTEIN-RELATED"/>
    <property type="match status" value="1"/>
</dbReference>
<dbReference type="Pfam" id="PF05226">
    <property type="entry name" value="CHASE2"/>
    <property type="match status" value="1"/>
</dbReference>
<dbReference type="InterPro" id="IPR007890">
    <property type="entry name" value="CHASE2"/>
</dbReference>
<evidence type="ECO:0000313" key="4">
    <source>
        <dbReference type="Proteomes" id="UP000622533"/>
    </source>
</evidence>
<proteinExistence type="predicted"/>
<comment type="caution">
    <text evidence="3">The sequence shown here is derived from an EMBL/GenBank/DDBJ whole genome shotgun (WGS) entry which is preliminary data.</text>
</comment>